<feature type="transmembrane region" description="Helical" evidence="8">
    <location>
        <begin position="671"/>
        <end position="692"/>
    </location>
</feature>
<dbReference type="InterPro" id="IPR046791">
    <property type="entry name" value="Polycystin_dom"/>
</dbReference>
<feature type="transmembrane region" description="Helical" evidence="8">
    <location>
        <begin position="1180"/>
        <end position="1199"/>
    </location>
</feature>
<feature type="transmembrane region" description="Helical" evidence="8">
    <location>
        <begin position="796"/>
        <end position="819"/>
    </location>
</feature>
<dbReference type="SMART" id="SM00303">
    <property type="entry name" value="GPS"/>
    <property type="match status" value="1"/>
</dbReference>
<dbReference type="GO" id="GO:0016020">
    <property type="term" value="C:membrane"/>
    <property type="evidence" value="ECO:0007669"/>
    <property type="project" value="UniProtKB-SubCell"/>
</dbReference>
<evidence type="ECO:0000256" key="8">
    <source>
        <dbReference type="SAM" id="Phobius"/>
    </source>
</evidence>
<feature type="domain" description="GAIN-B" evidence="10">
    <location>
        <begin position="282"/>
        <end position="447"/>
    </location>
</feature>
<feature type="transmembrane region" description="Helical" evidence="8">
    <location>
        <begin position="1144"/>
        <end position="1168"/>
    </location>
</feature>
<feature type="transmembrane region" description="Helical" evidence="8">
    <location>
        <begin position="926"/>
        <end position="943"/>
    </location>
</feature>
<keyword evidence="6" id="KW-1015">Disulfide bond</keyword>
<dbReference type="InterPro" id="IPR046338">
    <property type="entry name" value="GAIN_dom_sf"/>
</dbReference>
<dbReference type="InterPro" id="IPR036392">
    <property type="entry name" value="PLAT/LH2_dom_sf"/>
</dbReference>
<name>A0A8B6FIC8_MYTGA</name>
<keyword evidence="3 8" id="KW-0812">Transmembrane</keyword>
<dbReference type="SMART" id="SM00308">
    <property type="entry name" value="LH2"/>
    <property type="match status" value="1"/>
</dbReference>
<dbReference type="PANTHER" id="PTHR10877">
    <property type="entry name" value="POLYCYSTIN FAMILY MEMBER"/>
    <property type="match status" value="1"/>
</dbReference>
<keyword evidence="4 8" id="KW-1133">Transmembrane helix</keyword>
<feature type="transmembrane region" description="Helical" evidence="8">
    <location>
        <begin position="1219"/>
        <end position="1242"/>
    </location>
</feature>
<evidence type="ECO:0000256" key="1">
    <source>
        <dbReference type="ARBA" id="ARBA00004141"/>
    </source>
</evidence>
<dbReference type="EMBL" id="UYJE01006711">
    <property type="protein sequence ID" value="VDI48325.1"/>
    <property type="molecule type" value="Genomic_DNA"/>
</dbReference>
<dbReference type="PANTHER" id="PTHR10877:SF150">
    <property type="entry name" value="REJ DOMAIN-CONTAINING PROTEIN"/>
    <property type="match status" value="1"/>
</dbReference>
<evidence type="ECO:0000256" key="4">
    <source>
        <dbReference type="ARBA" id="ARBA00022989"/>
    </source>
</evidence>
<dbReference type="Gene3D" id="2.60.60.20">
    <property type="entry name" value="PLAT/LH2 domain"/>
    <property type="match status" value="1"/>
</dbReference>
<comment type="subcellular location">
    <subcellularLocation>
        <location evidence="1">Membrane</location>
        <topology evidence="1">Multi-pass membrane protein</topology>
    </subcellularLocation>
</comment>
<evidence type="ECO:0000259" key="10">
    <source>
        <dbReference type="PROSITE" id="PS50221"/>
    </source>
</evidence>
<dbReference type="InterPro" id="IPR051223">
    <property type="entry name" value="Polycystin"/>
</dbReference>
<dbReference type="Gene3D" id="2.60.220.50">
    <property type="match status" value="1"/>
</dbReference>
<feature type="transmembrane region" description="Helical" evidence="8">
    <location>
        <begin position="839"/>
        <end position="862"/>
    </location>
</feature>
<evidence type="ECO:0000256" key="5">
    <source>
        <dbReference type="ARBA" id="ARBA00023136"/>
    </source>
</evidence>
<dbReference type="OrthoDB" id="6150772at2759"/>
<keyword evidence="12" id="KW-1185">Reference proteome</keyword>
<dbReference type="InterPro" id="IPR057244">
    <property type="entry name" value="GAIN_B"/>
</dbReference>
<dbReference type="InterPro" id="IPR001024">
    <property type="entry name" value="PLAT/LH2_dom"/>
</dbReference>
<dbReference type="SUPFAM" id="SSF49723">
    <property type="entry name" value="Lipase/lipooxygenase domain (PLAT/LH2 domain)"/>
    <property type="match status" value="1"/>
</dbReference>
<comment type="caution">
    <text evidence="11">The sequence shown here is derived from an EMBL/GenBank/DDBJ whole genome shotgun (WGS) entry which is preliminary data.</text>
</comment>
<dbReference type="PROSITE" id="PS50221">
    <property type="entry name" value="GAIN_B"/>
    <property type="match status" value="1"/>
</dbReference>
<reference evidence="11" key="1">
    <citation type="submission" date="2018-11" db="EMBL/GenBank/DDBJ databases">
        <authorList>
            <person name="Alioto T."/>
            <person name="Alioto T."/>
        </authorList>
    </citation>
    <scope>NUCLEOTIDE SEQUENCE</scope>
</reference>
<evidence type="ECO:0000256" key="6">
    <source>
        <dbReference type="ARBA" id="ARBA00023157"/>
    </source>
</evidence>
<feature type="transmembrane region" description="Helical" evidence="8">
    <location>
        <begin position="462"/>
        <end position="482"/>
    </location>
</feature>
<dbReference type="Pfam" id="PF01477">
    <property type="entry name" value="PLAT"/>
    <property type="match status" value="1"/>
</dbReference>
<dbReference type="Pfam" id="PF20519">
    <property type="entry name" value="Polycystin_dom"/>
    <property type="match status" value="1"/>
</dbReference>
<organism evidence="11 12">
    <name type="scientific">Mytilus galloprovincialis</name>
    <name type="common">Mediterranean mussel</name>
    <dbReference type="NCBI Taxonomy" id="29158"/>
    <lineage>
        <taxon>Eukaryota</taxon>
        <taxon>Metazoa</taxon>
        <taxon>Spiralia</taxon>
        <taxon>Lophotrochozoa</taxon>
        <taxon>Mollusca</taxon>
        <taxon>Bivalvia</taxon>
        <taxon>Autobranchia</taxon>
        <taxon>Pteriomorphia</taxon>
        <taxon>Mytilida</taxon>
        <taxon>Mytiloidea</taxon>
        <taxon>Mytilidae</taxon>
        <taxon>Mytilinae</taxon>
        <taxon>Mytilus</taxon>
    </lineage>
</organism>
<evidence type="ECO:0000259" key="9">
    <source>
        <dbReference type="PROSITE" id="PS50095"/>
    </source>
</evidence>
<accession>A0A8B6FIC8</accession>
<proteinExistence type="inferred from homology"/>
<dbReference type="InterPro" id="IPR000203">
    <property type="entry name" value="GPS"/>
</dbReference>
<protein>
    <submittedName>
        <fullName evidence="11">Uncharacterized protein</fullName>
    </submittedName>
</protein>
<evidence type="ECO:0000256" key="7">
    <source>
        <dbReference type="PROSITE-ProRule" id="PRU00152"/>
    </source>
</evidence>
<dbReference type="Proteomes" id="UP000596742">
    <property type="component" value="Unassembled WGS sequence"/>
</dbReference>
<sequence length="1285" mass="145994">MVKIREVIVVSLTKVSVTSLDDLDLVAGVLNSATSISDELTDYTQDTALDMYSSLTGVLSDQINITATNKGEESVGLLLDGLSFMLDTNTNKGSEEMEITTNHSHVDTTKVSKLQKSSKKILTLVDSIADAALAITKPAAEPIVFVTDNMNIAVMKKSPANTLGQNLANSRSSNIGQFLLPSDSRFSDVLDNLQGDISLQMMLIDKNPYVWDQSSHDVTTPVVSLKMKTSDKKVVTVTDLQEPVEIQISNRAVTETTHFTLEIPLQFINNTYHVDKISMLKMSTNLTTGHSIIMSVKSQQLDFQFRILHKPHGDRTKLNFTSGSLLNDGNNFTFISTSASTDGLHYTYISPVLHTSSDVSFTTYDLANNFNTICESAIACEDNTKLLVNLTVESYSVACLYWKEEKEAWKNDGCQVSKQTTPEVIHCQCTHLTSFSGSFLVLPNMVDPFADAALFLNFFDNPIVVCTVIVVWFIYLAGVFWARKADKRDEAQAGIVILSDANPNHSYQYLMCVVTGWWAGAETTAKVSCYVSGNKGHSIKHCLSNSVVGKGCFKAGWEDWFMFTSSHHLGDLDSITIWHDNSGTSPSWFLTRVLVQDLRTNKVYSFILGEWVGVERGSVKVTIPCVKPEDFNTYKNQEFLLKSSRDLRDGHLWLSILSKPCQSHFTRVQRLSCCLSLLLCAMVTSIMFHGVPTDDPDDQVQVASISLSLADIVIGIECGLIMFPINLIIVKLFLRTGLKPKKQRSSRRKYQFDDSFERIEIVEEKQLINDEDEDEDEELIGEEKVQQAQPKMLPWWCLYIAWTIVITVSLINSYFVMLYGLKYGYQKSVEWLVSFFTAFFQSACFQQPIKVFAIAMILTYIFKKPVEIEGLKVDITLRDAVLYEQEKDDETLPQYIVPDPASKKLLHKIMSKLAMEGIIEERLREIVMYFLFVTIVLFVIHGHRNVRTSFYCGNAIEDIFIRKSWKKDRLSFPDITNLPKFWDYMRVKALPGLDDIENGDKTVETHGDDFFLVGPYRLRQLRVKQNTCPTPEYIRQAFSLTVECSDKYWLGIEDTKHYNQTWNQSVTMAPLTADHWSYQTAWQLRTIPYSGTQATYSGGGYIKEIIPSSMSQQTIDKLMTDGWIDGRTSAIFLEFNLYNPHVNMFSVVMFLFEFSANRGIFPYFQIFTTKLYHYGSGTEIAAAVCEVLFAVFTVIFTYYEGKKFKRMGYRYYFTFFWNLIEIITICLCYSVIVFMSIVNFAITKSKEEKGKKKNELEVVNYLLTKLANILPVELASRMNVKYYEN</sequence>
<feature type="domain" description="PLAT" evidence="9">
    <location>
        <begin position="507"/>
        <end position="626"/>
    </location>
</feature>
<evidence type="ECO:0000313" key="12">
    <source>
        <dbReference type="Proteomes" id="UP000596742"/>
    </source>
</evidence>
<comment type="caution">
    <text evidence="7">Lacks conserved residue(s) required for the propagation of feature annotation.</text>
</comment>
<dbReference type="Pfam" id="PF01825">
    <property type="entry name" value="GPS"/>
    <property type="match status" value="1"/>
</dbReference>
<evidence type="ECO:0000313" key="11">
    <source>
        <dbReference type="EMBL" id="VDI48325.1"/>
    </source>
</evidence>
<comment type="similarity">
    <text evidence="2">Belongs to the polycystin family.</text>
</comment>
<evidence type="ECO:0000256" key="2">
    <source>
        <dbReference type="ARBA" id="ARBA00007200"/>
    </source>
</evidence>
<dbReference type="PROSITE" id="PS50095">
    <property type="entry name" value="PLAT"/>
    <property type="match status" value="1"/>
</dbReference>
<feature type="transmembrane region" description="Helical" evidence="8">
    <location>
        <begin position="712"/>
        <end position="734"/>
    </location>
</feature>
<evidence type="ECO:0000256" key="3">
    <source>
        <dbReference type="ARBA" id="ARBA00022692"/>
    </source>
</evidence>
<gene>
    <name evidence="11" type="ORF">MGAL_10B017535</name>
</gene>
<keyword evidence="5 8" id="KW-0472">Membrane</keyword>
<dbReference type="GO" id="GO:0050982">
    <property type="term" value="P:detection of mechanical stimulus"/>
    <property type="evidence" value="ECO:0007669"/>
    <property type="project" value="TreeGrafter"/>
</dbReference>
<dbReference type="GO" id="GO:0005262">
    <property type="term" value="F:calcium channel activity"/>
    <property type="evidence" value="ECO:0007669"/>
    <property type="project" value="TreeGrafter"/>
</dbReference>